<sequence>MTVDVLRGFLPEDEPVGTSVAVFSAASVRADPVSFYLASGNFEDMFHVEQLSGALTVENPLDYERKKELTLLIEARDSGSPPFSSFAEIHINISDVNDNFPQFTQAEYRCEVFENSPPSWVCDVLAIDADSGSYGTVQYSIAERNTDSFFTIDPENGLLSTTANVDRENTPEFNLTIEAAEIHMRLEPYNHYPPIFLPFRPLIFTAIDQDVSNTSVGIEYIFNGGNASDFFCIQVNNGKVMLNQSLIDSVNLLFTASVIAKDQGTPSLSSQTEITFEITGRNQFPPSFRESDVIFSVPEDLPVGSVIGKIHAEDRDYGPNGAVVYCITPETHYLSFSVGEASGLLTLIRELDFEKEVIYHLQIKALDGGWVSQTGMLNVTMVIMDVNDNPPVFSSSEYTTSVPENSEIGTHVLVVKAVDADSDIRYAQISYSIIAGHVDKFAIDSRNGTITTLICDRHERSTRFQLCPLFGKCCRKQPGWVTCDNGECSG</sequence>
<dbReference type="GO" id="GO:0045296">
    <property type="term" value="F:cadherin binding"/>
    <property type="evidence" value="ECO:0007669"/>
    <property type="project" value="TreeGrafter"/>
</dbReference>
<evidence type="ECO:0000256" key="4">
    <source>
        <dbReference type="ARBA" id="ARBA00022729"/>
    </source>
</evidence>
<evidence type="ECO:0000256" key="12">
    <source>
        <dbReference type="PROSITE-ProRule" id="PRU00043"/>
    </source>
</evidence>
<dbReference type="GO" id="GO:0008013">
    <property type="term" value="F:beta-catenin binding"/>
    <property type="evidence" value="ECO:0007669"/>
    <property type="project" value="TreeGrafter"/>
</dbReference>
<dbReference type="PROSITE" id="PS50268">
    <property type="entry name" value="CADHERIN_2"/>
    <property type="match status" value="4"/>
</dbReference>
<feature type="domain" description="Cadherin" evidence="13">
    <location>
        <begin position="289"/>
        <end position="393"/>
    </location>
</feature>
<evidence type="ECO:0000256" key="11">
    <source>
        <dbReference type="ARBA" id="ARBA00023180"/>
    </source>
</evidence>
<keyword evidence="11" id="KW-0325">Glycoprotein</keyword>
<reference evidence="14" key="2">
    <citation type="submission" date="2025-09" db="UniProtKB">
        <authorList>
            <consortium name="Ensembl"/>
        </authorList>
    </citation>
    <scope>IDENTIFICATION</scope>
</reference>
<dbReference type="SMART" id="SM00112">
    <property type="entry name" value="CA"/>
    <property type="match status" value="4"/>
</dbReference>
<dbReference type="GO" id="GO:0007156">
    <property type="term" value="P:homophilic cell adhesion via plasma membrane adhesion molecules"/>
    <property type="evidence" value="ECO:0007669"/>
    <property type="project" value="InterPro"/>
</dbReference>
<protein>
    <recommendedName>
        <fullName evidence="13">Cadherin domain-containing protein</fullName>
    </recommendedName>
</protein>
<dbReference type="CDD" id="cd11304">
    <property type="entry name" value="Cadherin_repeat"/>
    <property type="match status" value="4"/>
</dbReference>
<dbReference type="PRINTS" id="PR00205">
    <property type="entry name" value="CADHERIN"/>
</dbReference>
<evidence type="ECO:0000256" key="10">
    <source>
        <dbReference type="ARBA" id="ARBA00023157"/>
    </source>
</evidence>
<dbReference type="FunFam" id="2.60.40.60:FF:000058">
    <property type="entry name" value="FAT atypical cadherin 3"/>
    <property type="match status" value="1"/>
</dbReference>
<dbReference type="Gene3D" id="2.60.40.60">
    <property type="entry name" value="Cadherins"/>
    <property type="match status" value="5"/>
</dbReference>
<dbReference type="AlphaFoldDB" id="A0A8C2XCR6"/>
<dbReference type="PROSITE" id="PS00232">
    <property type="entry name" value="CADHERIN_1"/>
    <property type="match status" value="1"/>
</dbReference>
<dbReference type="GO" id="GO:0005509">
    <property type="term" value="F:calcium ion binding"/>
    <property type="evidence" value="ECO:0007669"/>
    <property type="project" value="UniProtKB-UniRule"/>
</dbReference>
<keyword evidence="9" id="KW-0472">Membrane</keyword>
<evidence type="ECO:0000259" key="13">
    <source>
        <dbReference type="PROSITE" id="PS50268"/>
    </source>
</evidence>
<feature type="domain" description="Cadherin" evidence="13">
    <location>
        <begin position="104"/>
        <end position="288"/>
    </location>
</feature>
<dbReference type="InterPro" id="IPR015919">
    <property type="entry name" value="Cadherin-like_sf"/>
</dbReference>
<evidence type="ECO:0000313" key="14">
    <source>
        <dbReference type="Ensembl" id="ENSCLMP00005016839.1"/>
    </source>
</evidence>
<organism evidence="14 15">
    <name type="scientific">Cyclopterus lumpus</name>
    <name type="common">Lumpsucker</name>
    <dbReference type="NCBI Taxonomy" id="8103"/>
    <lineage>
        <taxon>Eukaryota</taxon>
        <taxon>Metazoa</taxon>
        <taxon>Chordata</taxon>
        <taxon>Craniata</taxon>
        <taxon>Vertebrata</taxon>
        <taxon>Euteleostomi</taxon>
        <taxon>Actinopterygii</taxon>
        <taxon>Neopterygii</taxon>
        <taxon>Teleostei</taxon>
        <taxon>Neoteleostei</taxon>
        <taxon>Acanthomorphata</taxon>
        <taxon>Eupercaria</taxon>
        <taxon>Perciformes</taxon>
        <taxon>Cottioidei</taxon>
        <taxon>Cottales</taxon>
        <taxon>Cyclopteridae</taxon>
        <taxon>Cyclopterus</taxon>
    </lineage>
</organism>
<keyword evidence="5" id="KW-0677">Repeat</keyword>
<name>A0A8C2XCR6_CYCLU</name>
<feature type="domain" description="Cadherin" evidence="13">
    <location>
        <begin position="394"/>
        <end position="466"/>
    </location>
</feature>
<dbReference type="FunFam" id="2.60.40.60:FF:000039">
    <property type="entry name" value="FAT atypical cadherin 3"/>
    <property type="match status" value="1"/>
</dbReference>
<dbReference type="GO" id="GO:0016477">
    <property type="term" value="P:cell migration"/>
    <property type="evidence" value="ECO:0007669"/>
    <property type="project" value="TreeGrafter"/>
</dbReference>
<keyword evidence="15" id="KW-1185">Reference proteome</keyword>
<keyword evidence="6 12" id="KW-0106">Calcium</keyword>
<evidence type="ECO:0000256" key="2">
    <source>
        <dbReference type="ARBA" id="ARBA00022536"/>
    </source>
</evidence>
<dbReference type="PANTHER" id="PTHR24027">
    <property type="entry name" value="CADHERIN-23"/>
    <property type="match status" value="1"/>
</dbReference>
<keyword evidence="10" id="KW-1015">Disulfide bond</keyword>
<dbReference type="Pfam" id="PF00028">
    <property type="entry name" value="Cadherin"/>
    <property type="match status" value="4"/>
</dbReference>
<dbReference type="PANTHER" id="PTHR24027:SF438">
    <property type="entry name" value="CADHERIN 23"/>
    <property type="match status" value="1"/>
</dbReference>
<evidence type="ECO:0000256" key="9">
    <source>
        <dbReference type="ARBA" id="ARBA00023136"/>
    </source>
</evidence>
<evidence type="ECO:0000256" key="1">
    <source>
        <dbReference type="ARBA" id="ARBA00004167"/>
    </source>
</evidence>
<keyword evidence="3" id="KW-0812">Transmembrane</keyword>
<accession>A0A8C2XCR6</accession>
<dbReference type="Ensembl" id="ENSCLMT00005017839.1">
    <property type="protein sequence ID" value="ENSCLMP00005016839.1"/>
    <property type="gene ID" value="ENSCLMG00005008681.1"/>
</dbReference>
<evidence type="ECO:0000256" key="5">
    <source>
        <dbReference type="ARBA" id="ARBA00022737"/>
    </source>
</evidence>
<evidence type="ECO:0000256" key="7">
    <source>
        <dbReference type="ARBA" id="ARBA00022889"/>
    </source>
</evidence>
<keyword evidence="4" id="KW-0732">Signal</keyword>
<evidence type="ECO:0000256" key="6">
    <source>
        <dbReference type="ARBA" id="ARBA00022837"/>
    </source>
</evidence>
<dbReference type="GeneTree" id="ENSGT00940000155719"/>
<proteinExistence type="predicted"/>
<evidence type="ECO:0000313" key="15">
    <source>
        <dbReference type="Proteomes" id="UP000694565"/>
    </source>
</evidence>
<dbReference type="InterPro" id="IPR002126">
    <property type="entry name" value="Cadherin-like_dom"/>
</dbReference>
<dbReference type="GO" id="GO:0016342">
    <property type="term" value="C:catenin complex"/>
    <property type="evidence" value="ECO:0007669"/>
    <property type="project" value="TreeGrafter"/>
</dbReference>
<evidence type="ECO:0000256" key="8">
    <source>
        <dbReference type="ARBA" id="ARBA00022989"/>
    </source>
</evidence>
<feature type="domain" description="Cadherin" evidence="13">
    <location>
        <begin position="10"/>
        <end position="103"/>
    </location>
</feature>
<dbReference type="InterPro" id="IPR039808">
    <property type="entry name" value="Cadherin"/>
</dbReference>
<keyword evidence="8" id="KW-1133">Transmembrane helix</keyword>
<comment type="subcellular location">
    <subcellularLocation>
        <location evidence="1">Membrane</location>
        <topology evidence="1">Single-pass membrane protein</topology>
    </subcellularLocation>
</comment>
<reference evidence="14" key="1">
    <citation type="submission" date="2025-08" db="UniProtKB">
        <authorList>
            <consortium name="Ensembl"/>
        </authorList>
    </citation>
    <scope>IDENTIFICATION</scope>
</reference>
<evidence type="ECO:0000256" key="3">
    <source>
        <dbReference type="ARBA" id="ARBA00022692"/>
    </source>
</evidence>
<keyword evidence="2" id="KW-0245">EGF-like domain</keyword>
<dbReference type="InterPro" id="IPR020894">
    <property type="entry name" value="Cadherin_CS"/>
</dbReference>
<dbReference type="Proteomes" id="UP000694565">
    <property type="component" value="Unplaced"/>
</dbReference>
<dbReference type="SUPFAM" id="SSF49313">
    <property type="entry name" value="Cadherin-like"/>
    <property type="match status" value="5"/>
</dbReference>
<dbReference type="GO" id="GO:0009653">
    <property type="term" value="P:anatomical structure morphogenesis"/>
    <property type="evidence" value="ECO:0007669"/>
    <property type="project" value="UniProtKB-ARBA"/>
</dbReference>
<keyword evidence="7" id="KW-0130">Cell adhesion</keyword>